<keyword evidence="2" id="KW-1185">Reference proteome</keyword>
<accession>A0AAV7GQP5</accession>
<dbReference type="GO" id="GO:0043169">
    <property type="term" value="F:cation binding"/>
    <property type="evidence" value="ECO:0007669"/>
    <property type="project" value="InterPro"/>
</dbReference>
<comment type="caution">
    <text evidence="1">The sequence shown here is derived from an EMBL/GenBank/DDBJ whole genome shotgun (WGS) entry which is preliminary data.</text>
</comment>
<sequence>MRRDIGAAERDVVTRGVGRSAGQQGSATGSGASQRVCISFSRILIAVFIHGFDRAVLHSLDNCNLDLRLGLEHLWRWMLNCLCIFGAFDRLRLMMMLVLYWSRTNHLAFNVFHPIQRWAYISVLLKLTNFLKMGRINELDMVCLLCKVGVQQWKMQERDQVEGVGFFKNSTRKENYCEHAVIPNLDDFTSFFGVYDGHGATGGQERGGNPIPFRGGENEEVEILDGEDGMPSLEPISREEMSIGYEQKGAEFARRGVDYERRGVDFERRGDFEEGFGY</sequence>
<dbReference type="AlphaFoldDB" id="A0AAV7GQP5"/>
<dbReference type="InterPro" id="IPR000222">
    <property type="entry name" value="PP2C_BS"/>
</dbReference>
<gene>
    <name evidence="1" type="ORF">IEQ34_011750</name>
</gene>
<dbReference type="PROSITE" id="PS01032">
    <property type="entry name" value="PPM_1"/>
    <property type="match status" value="1"/>
</dbReference>
<name>A0AAV7GQP5_DENCH</name>
<protein>
    <recommendedName>
        <fullName evidence="3">Protein-serine/threonine phosphatase</fullName>
    </recommendedName>
</protein>
<evidence type="ECO:0000313" key="2">
    <source>
        <dbReference type="Proteomes" id="UP000775213"/>
    </source>
</evidence>
<proteinExistence type="predicted"/>
<organism evidence="1 2">
    <name type="scientific">Dendrobium chrysotoxum</name>
    <name type="common">Orchid</name>
    <dbReference type="NCBI Taxonomy" id="161865"/>
    <lineage>
        <taxon>Eukaryota</taxon>
        <taxon>Viridiplantae</taxon>
        <taxon>Streptophyta</taxon>
        <taxon>Embryophyta</taxon>
        <taxon>Tracheophyta</taxon>
        <taxon>Spermatophyta</taxon>
        <taxon>Magnoliopsida</taxon>
        <taxon>Liliopsida</taxon>
        <taxon>Asparagales</taxon>
        <taxon>Orchidaceae</taxon>
        <taxon>Epidendroideae</taxon>
        <taxon>Malaxideae</taxon>
        <taxon>Dendrobiinae</taxon>
        <taxon>Dendrobium</taxon>
    </lineage>
</organism>
<evidence type="ECO:0008006" key="3">
    <source>
        <dbReference type="Google" id="ProtNLM"/>
    </source>
</evidence>
<evidence type="ECO:0000313" key="1">
    <source>
        <dbReference type="EMBL" id="KAH0458936.1"/>
    </source>
</evidence>
<reference evidence="1 2" key="1">
    <citation type="journal article" date="2021" name="Hortic Res">
        <title>Chromosome-scale assembly of the Dendrobium chrysotoxum genome enhances the understanding of orchid evolution.</title>
        <authorList>
            <person name="Zhang Y."/>
            <person name="Zhang G.Q."/>
            <person name="Zhang D."/>
            <person name="Liu X.D."/>
            <person name="Xu X.Y."/>
            <person name="Sun W.H."/>
            <person name="Yu X."/>
            <person name="Zhu X."/>
            <person name="Wang Z.W."/>
            <person name="Zhao X."/>
            <person name="Zhong W.Y."/>
            <person name="Chen H."/>
            <person name="Yin W.L."/>
            <person name="Huang T."/>
            <person name="Niu S.C."/>
            <person name="Liu Z.J."/>
        </authorList>
    </citation>
    <scope>NUCLEOTIDE SEQUENCE [LARGE SCALE GENOMIC DNA]</scope>
    <source>
        <strain evidence="1">Lindl</strain>
    </source>
</reference>
<dbReference type="Proteomes" id="UP000775213">
    <property type="component" value="Unassembled WGS sequence"/>
</dbReference>
<dbReference type="EMBL" id="JAGFBR010000011">
    <property type="protein sequence ID" value="KAH0458936.1"/>
    <property type="molecule type" value="Genomic_DNA"/>
</dbReference>